<dbReference type="SUPFAM" id="SSF109604">
    <property type="entry name" value="HD-domain/PDEase-like"/>
    <property type="match status" value="1"/>
</dbReference>
<dbReference type="Gene3D" id="3.30.450.20">
    <property type="entry name" value="PAS domain"/>
    <property type="match status" value="1"/>
</dbReference>
<dbReference type="Gene3D" id="1.10.3210.10">
    <property type="entry name" value="Hypothetical protein af1432"/>
    <property type="match status" value="1"/>
</dbReference>
<dbReference type="Pfam" id="PF13487">
    <property type="entry name" value="HD_5"/>
    <property type="match status" value="1"/>
</dbReference>
<dbReference type="SMART" id="SM00471">
    <property type="entry name" value="HDc"/>
    <property type="match status" value="1"/>
</dbReference>
<reference evidence="2" key="1">
    <citation type="submission" date="2019-08" db="EMBL/GenBank/DDBJ databases">
        <authorList>
            <person name="Kucharzyk K."/>
            <person name="Murdoch R.W."/>
            <person name="Higgins S."/>
            <person name="Loffler F."/>
        </authorList>
    </citation>
    <scope>NUCLEOTIDE SEQUENCE</scope>
</reference>
<dbReference type="Pfam" id="PF08448">
    <property type="entry name" value="PAS_4"/>
    <property type="match status" value="1"/>
</dbReference>
<dbReference type="CDD" id="cd00130">
    <property type="entry name" value="PAS"/>
    <property type="match status" value="1"/>
</dbReference>
<organism evidence="2">
    <name type="scientific">bioreactor metagenome</name>
    <dbReference type="NCBI Taxonomy" id="1076179"/>
    <lineage>
        <taxon>unclassified sequences</taxon>
        <taxon>metagenomes</taxon>
        <taxon>ecological metagenomes</taxon>
    </lineage>
</organism>
<dbReference type="SMART" id="SM00091">
    <property type="entry name" value="PAS"/>
    <property type="match status" value="1"/>
</dbReference>
<dbReference type="NCBIfam" id="TIGR00229">
    <property type="entry name" value="sensory_box"/>
    <property type="match status" value="1"/>
</dbReference>
<evidence type="ECO:0000313" key="2">
    <source>
        <dbReference type="EMBL" id="MPL58499.1"/>
    </source>
</evidence>
<protein>
    <recommendedName>
        <fullName evidence="1">HD-GYP domain-containing protein</fullName>
    </recommendedName>
</protein>
<dbReference type="PROSITE" id="PS51832">
    <property type="entry name" value="HD_GYP"/>
    <property type="match status" value="1"/>
</dbReference>
<accession>A0A644SUY2</accession>
<dbReference type="InterPro" id="IPR000014">
    <property type="entry name" value="PAS"/>
</dbReference>
<dbReference type="SUPFAM" id="SSF55785">
    <property type="entry name" value="PYP-like sensor domain (PAS domain)"/>
    <property type="match status" value="1"/>
</dbReference>
<sequence>MNAQLFAQIANAVQSSSVHGWLVIDRDYKIVFVNDAFCRLWHIDRENLLDKSLLDIFYNGNKKDKNDSYHGPLIETIDTGREFPLMEACLSNHYDNSYIWYLASTFLLREPETEPRYAVGVYVPIDKFKMIEARLDGINISIIKAFCKAIGIRDTYTKQHSEHVAALMVELAEFMEMPREGVTIAYLAGIVHDVGKLGVPERILNKPGLLNDNEYESIKRHAITGADILADINGFDTIASIVRHHHERFDGRGYPVGLAGDAIPIYSRMLAVCDAYDAMTTARCYREPYPVRQALDEIQRCSGTQFDPEISEAFIRFMEQSRIKTDLQDLAT</sequence>
<dbReference type="NCBIfam" id="TIGR00277">
    <property type="entry name" value="HDIG"/>
    <property type="match status" value="1"/>
</dbReference>
<dbReference type="InterPro" id="IPR013656">
    <property type="entry name" value="PAS_4"/>
</dbReference>
<comment type="caution">
    <text evidence="2">The sequence shown here is derived from an EMBL/GenBank/DDBJ whole genome shotgun (WGS) entry which is preliminary data.</text>
</comment>
<feature type="domain" description="HD-GYP" evidence="1">
    <location>
        <begin position="135"/>
        <end position="329"/>
    </location>
</feature>
<dbReference type="CDD" id="cd00077">
    <property type="entry name" value="HDc"/>
    <property type="match status" value="1"/>
</dbReference>
<evidence type="ECO:0000259" key="1">
    <source>
        <dbReference type="PROSITE" id="PS51832"/>
    </source>
</evidence>
<dbReference type="PANTHER" id="PTHR43155:SF2">
    <property type="entry name" value="CYCLIC DI-GMP PHOSPHODIESTERASE PA4108"/>
    <property type="match status" value="1"/>
</dbReference>
<dbReference type="AlphaFoldDB" id="A0A644SUY2"/>
<gene>
    <name evidence="2" type="ORF">SDC9_04032</name>
</gene>
<dbReference type="PANTHER" id="PTHR43155">
    <property type="entry name" value="CYCLIC DI-GMP PHOSPHODIESTERASE PA4108-RELATED"/>
    <property type="match status" value="1"/>
</dbReference>
<dbReference type="InterPro" id="IPR003607">
    <property type="entry name" value="HD/PDEase_dom"/>
</dbReference>
<proteinExistence type="predicted"/>
<dbReference type="InterPro" id="IPR006675">
    <property type="entry name" value="HDIG_dom"/>
</dbReference>
<dbReference type="InterPro" id="IPR037522">
    <property type="entry name" value="HD_GYP_dom"/>
</dbReference>
<dbReference type="EMBL" id="VSSQ01000007">
    <property type="protein sequence ID" value="MPL58499.1"/>
    <property type="molecule type" value="Genomic_DNA"/>
</dbReference>
<name>A0A644SUY2_9ZZZZ</name>
<dbReference type="InterPro" id="IPR035965">
    <property type="entry name" value="PAS-like_dom_sf"/>
</dbReference>